<evidence type="ECO:0000313" key="3">
    <source>
        <dbReference type="EMBL" id="MBC5843977.1"/>
    </source>
</evidence>
<dbReference type="InterPro" id="IPR036249">
    <property type="entry name" value="Thioredoxin-like_sf"/>
</dbReference>
<dbReference type="InterPro" id="IPR013766">
    <property type="entry name" value="Thioredoxin_domain"/>
</dbReference>
<dbReference type="Pfam" id="PF00578">
    <property type="entry name" value="AhpC-TSA"/>
    <property type="match status" value="1"/>
</dbReference>
<evidence type="ECO:0000313" key="4">
    <source>
        <dbReference type="Proteomes" id="UP000641454"/>
    </source>
</evidence>
<feature type="signal peptide" evidence="1">
    <location>
        <begin position="1"/>
        <end position="18"/>
    </location>
</feature>
<evidence type="ECO:0000256" key="1">
    <source>
        <dbReference type="SAM" id="SignalP"/>
    </source>
</evidence>
<proteinExistence type="predicted"/>
<organism evidence="3 4">
    <name type="scientific">Flavobacterium muglaense</name>
    <dbReference type="NCBI Taxonomy" id="2764716"/>
    <lineage>
        <taxon>Bacteria</taxon>
        <taxon>Pseudomonadati</taxon>
        <taxon>Bacteroidota</taxon>
        <taxon>Flavobacteriia</taxon>
        <taxon>Flavobacteriales</taxon>
        <taxon>Flavobacteriaceae</taxon>
        <taxon>Flavobacterium</taxon>
    </lineage>
</organism>
<reference evidence="3 4" key="1">
    <citation type="submission" date="2020-08" db="EMBL/GenBank/DDBJ databases">
        <title>Description of novel Flavobacterium F-392 isolate.</title>
        <authorList>
            <person name="Saticioglu I.B."/>
            <person name="Duman M."/>
            <person name="Altun S."/>
        </authorList>
    </citation>
    <scope>NUCLEOTIDE SEQUENCE [LARGE SCALE GENOMIC DNA]</scope>
    <source>
        <strain evidence="3 4">F-392</strain>
    </source>
</reference>
<dbReference type="Gene3D" id="3.40.30.10">
    <property type="entry name" value="Glutaredoxin"/>
    <property type="match status" value="1"/>
</dbReference>
<name>A0A923MYV7_9FLAO</name>
<gene>
    <name evidence="3" type="ORF">H8R25_05945</name>
</gene>
<dbReference type="PROSITE" id="PS51352">
    <property type="entry name" value="THIOREDOXIN_2"/>
    <property type="match status" value="1"/>
</dbReference>
<dbReference type="GO" id="GO:0016209">
    <property type="term" value="F:antioxidant activity"/>
    <property type="evidence" value="ECO:0007669"/>
    <property type="project" value="InterPro"/>
</dbReference>
<dbReference type="InterPro" id="IPR000866">
    <property type="entry name" value="AhpC/TSA"/>
</dbReference>
<accession>A0A923MYV7</accession>
<feature type="chain" id="PRO_5037472754" evidence="1">
    <location>
        <begin position="19"/>
        <end position="167"/>
    </location>
</feature>
<dbReference type="PANTHER" id="PTHR42852:SF18">
    <property type="entry name" value="CHROMOSOME UNDETERMINED SCAFFOLD_47, WHOLE GENOME SHOTGUN SEQUENCE"/>
    <property type="match status" value="1"/>
</dbReference>
<protein>
    <submittedName>
        <fullName evidence="3">TlpA family protein disulfide reductase</fullName>
    </submittedName>
</protein>
<dbReference type="AlphaFoldDB" id="A0A923MYV7"/>
<dbReference type="InterPro" id="IPR050553">
    <property type="entry name" value="Thioredoxin_ResA/DsbE_sf"/>
</dbReference>
<comment type="caution">
    <text evidence="3">The sequence shown here is derived from an EMBL/GenBank/DDBJ whole genome shotgun (WGS) entry which is preliminary data.</text>
</comment>
<dbReference type="EMBL" id="JACRUL010000009">
    <property type="protein sequence ID" value="MBC5843977.1"/>
    <property type="molecule type" value="Genomic_DNA"/>
</dbReference>
<dbReference type="Proteomes" id="UP000641454">
    <property type="component" value="Unassembled WGS sequence"/>
</dbReference>
<dbReference type="CDD" id="cd02966">
    <property type="entry name" value="TlpA_like_family"/>
    <property type="match status" value="1"/>
</dbReference>
<dbReference type="SUPFAM" id="SSF52833">
    <property type="entry name" value="Thioredoxin-like"/>
    <property type="match status" value="1"/>
</dbReference>
<keyword evidence="4" id="KW-1185">Reference proteome</keyword>
<evidence type="ECO:0000259" key="2">
    <source>
        <dbReference type="PROSITE" id="PS51352"/>
    </source>
</evidence>
<sequence length="167" mass="19523">MRKLLLLLLFLLPLHSFSQEKEMYAESILNKKAPVLVVEKWISDIPDTKGKFVLIDFWATWCTTYNLVIPQLNQFKTEFENDLIIIGISDESKRKVDKLIEPKIEYYSAIDSRRKSNKLLKLKALPHCIIIDPYGIVRWEGDPLLKGFELTSDVIKDIIKKYKNPKN</sequence>
<keyword evidence="1" id="KW-0732">Signal</keyword>
<dbReference type="GO" id="GO:0016491">
    <property type="term" value="F:oxidoreductase activity"/>
    <property type="evidence" value="ECO:0007669"/>
    <property type="project" value="InterPro"/>
</dbReference>
<feature type="domain" description="Thioredoxin" evidence="2">
    <location>
        <begin position="8"/>
        <end position="164"/>
    </location>
</feature>
<dbReference type="PANTHER" id="PTHR42852">
    <property type="entry name" value="THIOL:DISULFIDE INTERCHANGE PROTEIN DSBE"/>
    <property type="match status" value="1"/>
</dbReference>